<evidence type="ECO:0000313" key="8">
    <source>
        <dbReference type="Proteomes" id="UP000249082"/>
    </source>
</evidence>
<dbReference type="AlphaFoldDB" id="A0A2W5QPP8"/>
<dbReference type="PROSITE" id="PS00622">
    <property type="entry name" value="HTH_LUXR_1"/>
    <property type="match status" value="1"/>
</dbReference>
<gene>
    <name evidence="7" type="ORF">DI555_16635</name>
</gene>
<dbReference type="SUPFAM" id="SSF52172">
    <property type="entry name" value="CheY-like"/>
    <property type="match status" value="1"/>
</dbReference>
<name>A0A2W5QPP8_9SPHN</name>
<evidence type="ECO:0000259" key="5">
    <source>
        <dbReference type="PROSITE" id="PS50043"/>
    </source>
</evidence>
<dbReference type="Gene3D" id="3.40.50.2300">
    <property type="match status" value="1"/>
</dbReference>
<feature type="modified residue" description="4-aspartylphosphate" evidence="4">
    <location>
        <position position="63"/>
    </location>
</feature>
<accession>A0A2W5QPP8</accession>
<keyword evidence="1" id="KW-0805">Transcription regulation</keyword>
<dbReference type="InterPro" id="IPR000792">
    <property type="entry name" value="Tscrpt_reg_LuxR_C"/>
</dbReference>
<dbReference type="Gene3D" id="1.10.10.10">
    <property type="entry name" value="Winged helix-like DNA-binding domain superfamily/Winged helix DNA-binding domain"/>
    <property type="match status" value="1"/>
</dbReference>
<dbReference type="EMBL" id="QFPX01000015">
    <property type="protein sequence ID" value="PZQ53460.1"/>
    <property type="molecule type" value="Genomic_DNA"/>
</dbReference>
<dbReference type="GO" id="GO:0000160">
    <property type="term" value="P:phosphorelay signal transduction system"/>
    <property type="evidence" value="ECO:0007669"/>
    <property type="project" value="InterPro"/>
</dbReference>
<dbReference type="CDD" id="cd06170">
    <property type="entry name" value="LuxR_C_like"/>
    <property type="match status" value="1"/>
</dbReference>
<evidence type="ECO:0000256" key="2">
    <source>
        <dbReference type="ARBA" id="ARBA00023125"/>
    </source>
</evidence>
<dbReference type="SMART" id="SM00448">
    <property type="entry name" value="REC"/>
    <property type="match status" value="1"/>
</dbReference>
<feature type="domain" description="HTH luxR-type" evidence="5">
    <location>
        <begin position="144"/>
        <end position="213"/>
    </location>
</feature>
<reference evidence="7 8" key="1">
    <citation type="submission" date="2017-08" db="EMBL/GenBank/DDBJ databases">
        <title>Infants hospitalized years apart are colonized by the same room-sourced microbial strains.</title>
        <authorList>
            <person name="Brooks B."/>
            <person name="Olm M.R."/>
            <person name="Firek B.A."/>
            <person name="Baker R."/>
            <person name="Thomas B.C."/>
            <person name="Morowitz M.J."/>
            <person name="Banfield J.F."/>
        </authorList>
    </citation>
    <scope>NUCLEOTIDE SEQUENCE [LARGE SCALE GENOMIC DNA]</scope>
    <source>
        <strain evidence="7">S2_005_002_R2_33</strain>
    </source>
</reference>
<dbReference type="Proteomes" id="UP000249082">
    <property type="component" value="Unassembled WGS sequence"/>
</dbReference>
<dbReference type="GO" id="GO:0003677">
    <property type="term" value="F:DNA binding"/>
    <property type="evidence" value="ECO:0007669"/>
    <property type="project" value="UniProtKB-KW"/>
</dbReference>
<dbReference type="Pfam" id="PF00072">
    <property type="entry name" value="Response_reg"/>
    <property type="match status" value="1"/>
</dbReference>
<evidence type="ECO:0000259" key="6">
    <source>
        <dbReference type="PROSITE" id="PS50110"/>
    </source>
</evidence>
<dbReference type="InterPro" id="IPR036388">
    <property type="entry name" value="WH-like_DNA-bd_sf"/>
</dbReference>
<evidence type="ECO:0000256" key="3">
    <source>
        <dbReference type="ARBA" id="ARBA00023163"/>
    </source>
</evidence>
<sequence length="213" mass="23168">MSECSALPGNDAGLVIIVDDEPLVREAMDSLLRSAGLDTLSFGSAQDVLDAQLPLVTSCLVVDVSMPQIGGFEFKSRLADRGDDIPIIFVTGYGDIPMSVKAMKSGAVDFIPKPYHDQDLLDAVTVALSRDRERRAARLDREAGQALYDRLTPREKQVMAGVCRGLLNKQVAGELGIAEITVKLHRSSLMKKLGTRTVADLIRINDFLARQQA</sequence>
<dbReference type="Pfam" id="PF00196">
    <property type="entry name" value="GerE"/>
    <property type="match status" value="1"/>
</dbReference>
<keyword evidence="4" id="KW-0597">Phosphoprotein</keyword>
<feature type="domain" description="Response regulatory" evidence="6">
    <location>
        <begin position="14"/>
        <end position="128"/>
    </location>
</feature>
<dbReference type="GO" id="GO:0006355">
    <property type="term" value="P:regulation of DNA-templated transcription"/>
    <property type="evidence" value="ECO:0007669"/>
    <property type="project" value="InterPro"/>
</dbReference>
<evidence type="ECO:0000256" key="4">
    <source>
        <dbReference type="PROSITE-ProRule" id="PRU00169"/>
    </source>
</evidence>
<comment type="caution">
    <text evidence="7">The sequence shown here is derived from an EMBL/GenBank/DDBJ whole genome shotgun (WGS) entry which is preliminary data.</text>
</comment>
<organism evidence="7 8">
    <name type="scientific">Novosphingobium pentaromativorans</name>
    <dbReference type="NCBI Taxonomy" id="205844"/>
    <lineage>
        <taxon>Bacteria</taxon>
        <taxon>Pseudomonadati</taxon>
        <taxon>Pseudomonadota</taxon>
        <taxon>Alphaproteobacteria</taxon>
        <taxon>Sphingomonadales</taxon>
        <taxon>Sphingomonadaceae</taxon>
        <taxon>Novosphingobium</taxon>
    </lineage>
</organism>
<dbReference type="PROSITE" id="PS50043">
    <property type="entry name" value="HTH_LUXR_2"/>
    <property type="match status" value="1"/>
</dbReference>
<dbReference type="InterPro" id="IPR001789">
    <property type="entry name" value="Sig_transdc_resp-reg_receiver"/>
</dbReference>
<protein>
    <submittedName>
        <fullName evidence="7">DNA-binding response regulator</fullName>
    </submittedName>
</protein>
<keyword evidence="3" id="KW-0804">Transcription</keyword>
<dbReference type="PROSITE" id="PS50110">
    <property type="entry name" value="RESPONSE_REGULATORY"/>
    <property type="match status" value="1"/>
</dbReference>
<proteinExistence type="predicted"/>
<keyword evidence="2 7" id="KW-0238">DNA-binding</keyword>
<dbReference type="PRINTS" id="PR00038">
    <property type="entry name" value="HTHLUXR"/>
</dbReference>
<evidence type="ECO:0000313" key="7">
    <source>
        <dbReference type="EMBL" id="PZQ53460.1"/>
    </source>
</evidence>
<dbReference type="PANTHER" id="PTHR44688:SF16">
    <property type="entry name" value="DNA-BINDING TRANSCRIPTIONAL ACTIVATOR DEVR_DOSR"/>
    <property type="match status" value="1"/>
</dbReference>
<dbReference type="SMART" id="SM00421">
    <property type="entry name" value="HTH_LUXR"/>
    <property type="match status" value="1"/>
</dbReference>
<dbReference type="InterPro" id="IPR011006">
    <property type="entry name" value="CheY-like_superfamily"/>
</dbReference>
<evidence type="ECO:0000256" key="1">
    <source>
        <dbReference type="ARBA" id="ARBA00023015"/>
    </source>
</evidence>
<dbReference type="PANTHER" id="PTHR44688">
    <property type="entry name" value="DNA-BINDING TRANSCRIPTIONAL ACTIVATOR DEVR_DOSR"/>
    <property type="match status" value="1"/>
</dbReference>